<accession>A0A1R1MMB4</accession>
<evidence type="ECO:0000256" key="6">
    <source>
        <dbReference type="ARBA" id="ARBA00049348"/>
    </source>
</evidence>
<dbReference type="STRING" id="1914305.BLW93_02775"/>
<dbReference type="NCBIfam" id="TIGR00589">
    <property type="entry name" value="ogt"/>
    <property type="match status" value="1"/>
</dbReference>
<evidence type="ECO:0000256" key="2">
    <source>
        <dbReference type="ARBA" id="ARBA00022603"/>
    </source>
</evidence>
<evidence type="ECO:0000256" key="4">
    <source>
        <dbReference type="ARBA" id="ARBA00022763"/>
    </source>
</evidence>
<proteinExistence type="predicted"/>
<feature type="domain" description="Methylated-DNA-[protein]-cysteine S-methyltransferase DNA binding" evidence="7">
    <location>
        <begin position="52"/>
        <end position="128"/>
    </location>
</feature>
<keyword evidence="3" id="KW-0808">Transferase</keyword>
<evidence type="ECO:0000259" key="7">
    <source>
        <dbReference type="Pfam" id="PF01035"/>
    </source>
</evidence>
<reference evidence="8 9" key="1">
    <citation type="submission" date="2016-10" db="EMBL/GenBank/DDBJ databases">
        <title>Genome sequence of a sulfur-reducing bacterium Desulfurobacterium indicum K6013.</title>
        <authorList>
            <person name="Cao J."/>
            <person name="Shao Z."/>
            <person name="Alain K."/>
            <person name="Jebbar M."/>
        </authorList>
    </citation>
    <scope>NUCLEOTIDE SEQUENCE [LARGE SCALE GENOMIC DNA]</scope>
    <source>
        <strain evidence="8 9">K6013</strain>
    </source>
</reference>
<dbReference type="SUPFAM" id="SSF46767">
    <property type="entry name" value="Methylated DNA-protein cysteine methyltransferase, C-terminal domain"/>
    <property type="match status" value="1"/>
</dbReference>
<evidence type="ECO:0000313" key="9">
    <source>
        <dbReference type="Proteomes" id="UP000187408"/>
    </source>
</evidence>
<dbReference type="Proteomes" id="UP000187408">
    <property type="component" value="Unassembled WGS sequence"/>
</dbReference>
<evidence type="ECO:0000256" key="1">
    <source>
        <dbReference type="ARBA" id="ARBA00001286"/>
    </source>
</evidence>
<dbReference type="PANTHER" id="PTHR10815">
    <property type="entry name" value="METHYLATED-DNA--PROTEIN-CYSTEINE METHYLTRANSFERASE"/>
    <property type="match status" value="1"/>
</dbReference>
<dbReference type="InterPro" id="IPR014048">
    <property type="entry name" value="MethylDNA_cys_MeTrfase_DNA-bd"/>
</dbReference>
<comment type="caution">
    <text evidence="8">The sequence shown here is derived from an EMBL/GenBank/DDBJ whole genome shotgun (WGS) entry which is preliminary data.</text>
</comment>
<dbReference type="CDD" id="cd06445">
    <property type="entry name" value="ATase"/>
    <property type="match status" value="1"/>
</dbReference>
<organism evidence="8 9">
    <name type="scientific">Desulfurobacterium indicum</name>
    <dbReference type="NCBI Taxonomy" id="1914305"/>
    <lineage>
        <taxon>Bacteria</taxon>
        <taxon>Pseudomonadati</taxon>
        <taxon>Aquificota</taxon>
        <taxon>Aquificia</taxon>
        <taxon>Desulfurobacteriales</taxon>
        <taxon>Desulfurobacteriaceae</taxon>
        <taxon>Desulfurobacterium</taxon>
    </lineage>
</organism>
<dbReference type="InterPro" id="IPR036388">
    <property type="entry name" value="WH-like_DNA-bd_sf"/>
</dbReference>
<protein>
    <recommendedName>
        <fullName evidence="7">Methylated-DNA-[protein]-cysteine S-methyltransferase DNA binding domain-containing protein</fullName>
    </recommendedName>
</protein>
<dbReference type="PANTHER" id="PTHR10815:SF13">
    <property type="entry name" value="METHYLATED-DNA--PROTEIN-CYSTEINE METHYLTRANSFERASE"/>
    <property type="match status" value="1"/>
</dbReference>
<comment type="catalytic activity">
    <reaction evidence="6">
        <text>a 6-O-methyl-2'-deoxyguanosine in DNA + L-cysteinyl-[protein] = S-methyl-L-cysteinyl-[protein] + a 2'-deoxyguanosine in DNA</text>
        <dbReference type="Rhea" id="RHEA:24000"/>
        <dbReference type="Rhea" id="RHEA-COMP:10131"/>
        <dbReference type="Rhea" id="RHEA-COMP:10132"/>
        <dbReference type="Rhea" id="RHEA-COMP:11367"/>
        <dbReference type="Rhea" id="RHEA-COMP:11368"/>
        <dbReference type="ChEBI" id="CHEBI:29950"/>
        <dbReference type="ChEBI" id="CHEBI:82612"/>
        <dbReference type="ChEBI" id="CHEBI:85445"/>
        <dbReference type="ChEBI" id="CHEBI:85448"/>
        <dbReference type="EC" id="2.1.1.63"/>
    </reaction>
</comment>
<dbReference type="EMBL" id="MOEN01000007">
    <property type="protein sequence ID" value="OMH40906.1"/>
    <property type="molecule type" value="Genomic_DNA"/>
</dbReference>
<gene>
    <name evidence="8" type="ORF">BLW93_02775</name>
</gene>
<dbReference type="Pfam" id="PF01035">
    <property type="entry name" value="DNA_binding_1"/>
    <property type="match status" value="1"/>
</dbReference>
<evidence type="ECO:0000313" key="8">
    <source>
        <dbReference type="EMBL" id="OMH40906.1"/>
    </source>
</evidence>
<dbReference type="InterPro" id="IPR001497">
    <property type="entry name" value="MethylDNA_cys_MeTrfase_AS"/>
</dbReference>
<sequence length="134" mass="14992">MVEHTENTATKVNLTTEKLAEIEGHPLIVKRFQAYEKYGKVIVPFKDELLTPFQLKVFSTVMAIPPGKTITYGQIAKILKTSPRAVGQALKRNPFPIIIPCHRVISSKNIGGFSAGTSIKKLLLNFETNHFTQR</sequence>
<dbReference type="GO" id="GO:0003908">
    <property type="term" value="F:methylated-DNA-[protein]-cysteine S-methyltransferase activity"/>
    <property type="evidence" value="ECO:0007669"/>
    <property type="project" value="UniProtKB-EC"/>
</dbReference>
<dbReference type="PROSITE" id="PS00374">
    <property type="entry name" value="MGMT"/>
    <property type="match status" value="1"/>
</dbReference>
<dbReference type="InterPro" id="IPR036217">
    <property type="entry name" value="MethylDNA_cys_MeTrfase_DNAb"/>
</dbReference>
<keyword evidence="4" id="KW-0227">DNA damage</keyword>
<dbReference type="GO" id="GO:0006281">
    <property type="term" value="P:DNA repair"/>
    <property type="evidence" value="ECO:0007669"/>
    <property type="project" value="UniProtKB-KW"/>
</dbReference>
<name>A0A1R1MMB4_9BACT</name>
<keyword evidence="5" id="KW-0234">DNA repair</keyword>
<dbReference type="GO" id="GO:0032259">
    <property type="term" value="P:methylation"/>
    <property type="evidence" value="ECO:0007669"/>
    <property type="project" value="UniProtKB-KW"/>
</dbReference>
<keyword evidence="9" id="KW-1185">Reference proteome</keyword>
<evidence type="ECO:0000256" key="3">
    <source>
        <dbReference type="ARBA" id="ARBA00022679"/>
    </source>
</evidence>
<comment type="catalytic activity">
    <reaction evidence="1">
        <text>a 4-O-methyl-thymidine in DNA + L-cysteinyl-[protein] = a thymidine in DNA + S-methyl-L-cysteinyl-[protein]</text>
        <dbReference type="Rhea" id="RHEA:53428"/>
        <dbReference type="Rhea" id="RHEA-COMP:10131"/>
        <dbReference type="Rhea" id="RHEA-COMP:10132"/>
        <dbReference type="Rhea" id="RHEA-COMP:13555"/>
        <dbReference type="Rhea" id="RHEA-COMP:13556"/>
        <dbReference type="ChEBI" id="CHEBI:29950"/>
        <dbReference type="ChEBI" id="CHEBI:82612"/>
        <dbReference type="ChEBI" id="CHEBI:137386"/>
        <dbReference type="ChEBI" id="CHEBI:137387"/>
        <dbReference type="EC" id="2.1.1.63"/>
    </reaction>
</comment>
<dbReference type="AlphaFoldDB" id="A0A1R1MMB4"/>
<keyword evidence="2" id="KW-0489">Methyltransferase</keyword>
<dbReference type="Gene3D" id="1.10.10.10">
    <property type="entry name" value="Winged helix-like DNA-binding domain superfamily/Winged helix DNA-binding domain"/>
    <property type="match status" value="1"/>
</dbReference>
<evidence type="ECO:0000256" key="5">
    <source>
        <dbReference type="ARBA" id="ARBA00023204"/>
    </source>
</evidence>